<evidence type="ECO:0000313" key="2">
    <source>
        <dbReference type="Proteomes" id="UP000637074"/>
    </source>
</evidence>
<sequence length="190" mass="22020">MALCNEFSKVEEKLIKKMADGNIDIQLLASDGNNSYVCIGDTRIEPTILLLCYVTPEYRICNGIIGDRKLSLLFENELLQQRNEELRIIFDRRDSDEKCLHVYSKEYLSEFSEQTDFTKRGIIIAYIEKNSFAQLSIFNSELQHKISEINTKKESLIPDFRTNAFTLISSIFPRVKGYLQEEDVSVENKD</sequence>
<accession>A0ABQ3N658</accession>
<reference evidence="1 2" key="1">
    <citation type="journal article" date="2022" name="Int. J. Syst. Evol. Microbiol.">
        <title>Neobacillus kokaensis sp. nov., isolated from soil.</title>
        <authorList>
            <person name="Yuki K."/>
            <person name="Matsubara H."/>
            <person name="Yamaguchi S."/>
        </authorList>
    </citation>
    <scope>NUCLEOTIDE SEQUENCE [LARGE SCALE GENOMIC DNA]</scope>
    <source>
        <strain evidence="1 2">LOB 377</strain>
    </source>
</reference>
<comment type="caution">
    <text evidence="1">The sequence shown here is derived from an EMBL/GenBank/DDBJ whole genome shotgun (WGS) entry which is preliminary data.</text>
</comment>
<dbReference type="RefSeq" id="WP_191268814.1">
    <property type="nucleotide sequence ID" value="NZ_BNDS01000001.1"/>
</dbReference>
<protein>
    <submittedName>
        <fullName evidence="1">Uncharacterized protein</fullName>
    </submittedName>
</protein>
<organism evidence="1 2">
    <name type="scientific">Neobacillus kokaensis</name>
    <dbReference type="NCBI Taxonomy" id="2759023"/>
    <lineage>
        <taxon>Bacteria</taxon>
        <taxon>Bacillati</taxon>
        <taxon>Bacillota</taxon>
        <taxon>Bacilli</taxon>
        <taxon>Bacillales</taxon>
        <taxon>Bacillaceae</taxon>
        <taxon>Neobacillus</taxon>
    </lineage>
</organism>
<evidence type="ECO:0000313" key="1">
    <source>
        <dbReference type="EMBL" id="GHH96656.1"/>
    </source>
</evidence>
<keyword evidence="2" id="KW-1185">Reference proteome</keyword>
<dbReference type="EMBL" id="BNDS01000001">
    <property type="protein sequence ID" value="GHH96656.1"/>
    <property type="molecule type" value="Genomic_DNA"/>
</dbReference>
<proteinExistence type="predicted"/>
<name>A0ABQ3N658_9BACI</name>
<gene>
    <name evidence="1" type="ORF">AM1BK_01990</name>
</gene>
<dbReference type="Proteomes" id="UP000637074">
    <property type="component" value="Unassembled WGS sequence"/>
</dbReference>